<proteinExistence type="predicted"/>
<dbReference type="EMBL" id="LAZR01002582">
    <property type="protein sequence ID" value="KKN28193.1"/>
    <property type="molecule type" value="Genomic_DNA"/>
</dbReference>
<sequence>MTYTIGTANAHKLDNGFELTKNGNRITITREPDKADKEYAKSYLTRYGLGLRGSPRPIVISAFYTKIPGCCSGTMLSRLNFPLPRHATNPLKQGRQLSIVKRAKLLKLLMNQFSRDAMLLYVGRSDSKILPKTFAKAGWKKSRGPVGSYTPYNYTLDTYTVDPRIPKRKLPPLEDKKKKVVTKAQAPKTVYTGWRKYFGFSFSNMKRRIDGLRR</sequence>
<organism evidence="1">
    <name type="scientific">marine sediment metagenome</name>
    <dbReference type="NCBI Taxonomy" id="412755"/>
    <lineage>
        <taxon>unclassified sequences</taxon>
        <taxon>metagenomes</taxon>
        <taxon>ecological metagenomes</taxon>
    </lineage>
</organism>
<evidence type="ECO:0000313" key="1">
    <source>
        <dbReference type="EMBL" id="KKN28193.1"/>
    </source>
</evidence>
<gene>
    <name evidence="1" type="ORF">LCGC14_0856940</name>
</gene>
<comment type="caution">
    <text evidence="1">The sequence shown here is derived from an EMBL/GenBank/DDBJ whole genome shotgun (WGS) entry which is preliminary data.</text>
</comment>
<dbReference type="AlphaFoldDB" id="A0A0F9SFN8"/>
<reference evidence="1" key="1">
    <citation type="journal article" date="2015" name="Nature">
        <title>Complex archaea that bridge the gap between prokaryotes and eukaryotes.</title>
        <authorList>
            <person name="Spang A."/>
            <person name="Saw J.H."/>
            <person name="Jorgensen S.L."/>
            <person name="Zaremba-Niedzwiedzka K."/>
            <person name="Martijn J."/>
            <person name="Lind A.E."/>
            <person name="van Eijk R."/>
            <person name="Schleper C."/>
            <person name="Guy L."/>
            <person name="Ettema T.J."/>
        </authorList>
    </citation>
    <scope>NUCLEOTIDE SEQUENCE</scope>
</reference>
<protein>
    <submittedName>
        <fullName evidence="1">Uncharacterized protein</fullName>
    </submittedName>
</protein>
<accession>A0A0F9SFN8</accession>
<name>A0A0F9SFN8_9ZZZZ</name>